<dbReference type="InterPro" id="IPR000683">
    <property type="entry name" value="Gfo/Idh/MocA-like_OxRdtase_N"/>
</dbReference>
<accession>A0A1X7IU58</accession>
<dbReference type="SUPFAM" id="SSF51735">
    <property type="entry name" value="NAD(P)-binding Rossmann-fold domains"/>
    <property type="match status" value="1"/>
</dbReference>
<dbReference type="RefSeq" id="WP_085543941.1">
    <property type="nucleotide sequence ID" value="NZ_FXBB01000005.1"/>
</dbReference>
<keyword evidence="3" id="KW-1185">Reference proteome</keyword>
<evidence type="ECO:0000259" key="1">
    <source>
        <dbReference type="Pfam" id="PF01408"/>
    </source>
</evidence>
<dbReference type="GO" id="GO:0000166">
    <property type="term" value="F:nucleotide binding"/>
    <property type="evidence" value="ECO:0007669"/>
    <property type="project" value="InterPro"/>
</dbReference>
<dbReference type="Pfam" id="PF01408">
    <property type="entry name" value="GFO_IDH_MocA"/>
    <property type="match status" value="1"/>
</dbReference>
<dbReference type="Gene3D" id="3.30.360.10">
    <property type="entry name" value="Dihydrodipicolinate Reductase, domain 2"/>
    <property type="match status" value="1"/>
</dbReference>
<dbReference type="EMBL" id="FXBB01000005">
    <property type="protein sequence ID" value="SMG18588.1"/>
    <property type="molecule type" value="Genomic_DNA"/>
</dbReference>
<dbReference type="PANTHER" id="PTHR43249:SF1">
    <property type="entry name" value="D-GLUCOSIDE 3-DEHYDROGENASE"/>
    <property type="match status" value="1"/>
</dbReference>
<dbReference type="STRING" id="561720.SAMN06275492_10541"/>
<sequence length="321" mass="35300">MTKTNPYRAVLVGLGNIAWGYDGGIGVPPLTHLSCLLQRSQVQLVAACSPVPSERESFAGFAKVALYDDLAPMLEGESPDLVSICSPTEHHFSHALACIQAKIPMVWLEKPPVASVKEGEELIKALRSGATTLMVGYQRRYAQPFSSIRESIARSLWGEVLSVTVHYGQKLYRNGCHGLDTVHYLLGDRDMSFISSWAGQDRGTPSFSLLCGDVPVTFIGVAGDYHCLDWTLTFQKAQLEIRNGGSWVELREVKKDHAYPSSWLMRSTPSHPFGSLSDCNGMALSLEDLIASFEDGREPVSSLSSAMKTQRIMEMVMEGLR</sequence>
<dbReference type="AlphaFoldDB" id="A0A1X7IU58"/>
<dbReference type="Proteomes" id="UP000193355">
    <property type="component" value="Unassembled WGS sequence"/>
</dbReference>
<name>A0A1X7IU58_9BACT</name>
<dbReference type="InterPro" id="IPR036291">
    <property type="entry name" value="NAD(P)-bd_dom_sf"/>
</dbReference>
<reference evidence="3" key="1">
    <citation type="submission" date="2017-04" db="EMBL/GenBank/DDBJ databases">
        <authorList>
            <person name="Varghese N."/>
            <person name="Submissions S."/>
        </authorList>
    </citation>
    <scope>NUCLEOTIDE SEQUENCE [LARGE SCALE GENOMIC DNA]</scope>
    <source>
        <strain evidence="3">USBA 82</strain>
    </source>
</reference>
<gene>
    <name evidence="2" type="ORF">SAMN06275492_10541</name>
</gene>
<dbReference type="Gene3D" id="3.40.50.720">
    <property type="entry name" value="NAD(P)-binding Rossmann-like Domain"/>
    <property type="match status" value="1"/>
</dbReference>
<evidence type="ECO:0000313" key="3">
    <source>
        <dbReference type="Proteomes" id="UP000193355"/>
    </source>
</evidence>
<evidence type="ECO:0000313" key="2">
    <source>
        <dbReference type="EMBL" id="SMG18588.1"/>
    </source>
</evidence>
<dbReference type="OrthoDB" id="9815825at2"/>
<protein>
    <submittedName>
        <fullName evidence="2">Predicted dehydrogenase</fullName>
    </submittedName>
</protein>
<feature type="domain" description="Gfo/Idh/MocA-like oxidoreductase N-terminal" evidence="1">
    <location>
        <begin position="31"/>
        <end position="137"/>
    </location>
</feature>
<dbReference type="PANTHER" id="PTHR43249">
    <property type="entry name" value="UDP-N-ACETYL-2-AMINO-2-DEOXY-D-GLUCURONATE OXIDASE"/>
    <property type="match status" value="1"/>
</dbReference>
<dbReference type="InterPro" id="IPR052515">
    <property type="entry name" value="Gfo/Idh/MocA_Oxidoreductase"/>
</dbReference>
<proteinExistence type="predicted"/>
<organism evidence="2 3">
    <name type="scientific">Dethiosulfovibrio salsuginis</name>
    <dbReference type="NCBI Taxonomy" id="561720"/>
    <lineage>
        <taxon>Bacteria</taxon>
        <taxon>Thermotogati</taxon>
        <taxon>Synergistota</taxon>
        <taxon>Synergistia</taxon>
        <taxon>Synergistales</taxon>
        <taxon>Dethiosulfovibrionaceae</taxon>
        <taxon>Dethiosulfovibrio</taxon>
    </lineage>
</organism>